<evidence type="ECO:0000256" key="7">
    <source>
        <dbReference type="ARBA" id="ARBA00023211"/>
    </source>
</evidence>
<dbReference type="CDD" id="cd18870">
    <property type="entry name" value="NUDIX_AcylCoAdiphos_Nudt19"/>
    <property type="match status" value="1"/>
</dbReference>
<evidence type="ECO:0000313" key="8">
    <source>
        <dbReference type="EMBL" id="SSX06632.1"/>
    </source>
</evidence>
<organism evidence="9">
    <name type="scientific">Culicoides sonorensis</name>
    <name type="common">Biting midge</name>
    <dbReference type="NCBI Taxonomy" id="179676"/>
    <lineage>
        <taxon>Eukaryota</taxon>
        <taxon>Metazoa</taxon>
        <taxon>Ecdysozoa</taxon>
        <taxon>Arthropoda</taxon>
        <taxon>Hexapoda</taxon>
        <taxon>Insecta</taxon>
        <taxon>Pterygota</taxon>
        <taxon>Neoptera</taxon>
        <taxon>Endopterygota</taxon>
        <taxon>Diptera</taxon>
        <taxon>Nematocera</taxon>
        <taxon>Chironomoidea</taxon>
        <taxon>Ceratopogonidae</taxon>
        <taxon>Ceratopogoninae</taxon>
        <taxon>Culicoides</taxon>
        <taxon>Monoculicoides</taxon>
    </lineage>
</organism>
<keyword evidence="7" id="KW-0464">Manganese</keyword>
<dbReference type="Gene3D" id="3.90.79.10">
    <property type="entry name" value="Nucleoside Triphosphate Pyrophosphohydrolase"/>
    <property type="match status" value="1"/>
</dbReference>
<dbReference type="GO" id="GO:0046872">
    <property type="term" value="F:metal ion binding"/>
    <property type="evidence" value="ECO:0007669"/>
    <property type="project" value="UniProtKB-KW"/>
</dbReference>
<keyword evidence="4" id="KW-0479">Metal-binding</keyword>
<dbReference type="InterPro" id="IPR015797">
    <property type="entry name" value="NUDIX_hydrolase-like_dom_sf"/>
</dbReference>
<protein>
    <submittedName>
        <fullName evidence="9">CSON014049 protein</fullName>
    </submittedName>
</protein>
<proteinExistence type="inferred from homology"/>
<reference evidence="9" key="2">
    <citation type="submission" date="2018-07" db="EMBL/GenBank/DDBJ databases">
        <authorList>
            <person name="Quirk P.G."/>
            <person name="Krulwich T.A."/>
        </authorList>
    </citation>
    <scope>NUCLEOTIDE SEQUENCE</scope>
</reference>
<dbReference type="PANTHER" id="PTHR12318">
    <property type="entry name" value="TESTOSTERONE-REGULATED PROTEIN RP2"/>
    <property type="match status" value="1"/>
</dbReference>
<evidence type="ECO:0000313" key="9">
    <source>
        <dbReference type="EMBL" id="SSX26979.1"/>
    </source>
</evidence>
<dbReference type="GO" id="GO:0016818">
    <property type="term" value="F:hydrolase activity, acting on acid anhydrides, in phosphorus-containing anhydrides"/>
    <property type="evidence" value="ECO:0007669"/>
    <property type="project" value="InterPro"/>
</dbReference>
<dbReference type="VEuPathDB" id="VectorBase:CSON014049"/>
<dbReference type="InterPro" id="IPR039121">
    <property type="entry name" value="NUDT19"/>
</dbReference>
<keyword evidence="5" id="KW-0378">Hydrolase</keyword>
<dbReference type="PANTHER" id="PTHR12318:SF0">
    <property type="entry name" value="ACYL-COENZYME A DIPHOSPHATASE NUDT19"/>
    <property type="match status" value="1"/>
</dbReference>
<evidence type="ECO:0000256" key="5">
    <source>
        <dbReference type="ARBA" id="ARBA00022801"/>
    </source>
</evidence>
<evidence type="ECO:0000256" key="6">
    <source>
        <dbReference type="ARBA" id="ARBA00022842"/>
    </source>
</evidence>
<sequence>MSSSLKKAWREAATLIIAAKSSSPIKSTSAFDYRILCMKRSEKTSFLSNNISYPGGALEEQDQNINWFEQFAKFGVSKQDLDTLTLDYHKQKQGNAFIFQDKNENIGKKLPKSVSLRIGVIRETFEELGVLLCRQKTSNCKFNQRLNSNYMRGIDIISYQKQVHDRKITFLEMCDQLNIIPDVFSLFEWSAWLTPTFFSARRFETAFFLCTLNDQPPVYPEQNEAFSYFWRSPLEYIQMLRQDVVWYHPPQLYEFTRLANLTKIEEVLKFASKREVSGSILYMPVLYKCTDGMVFTLPGDDVYPPDPKYVEDDPEARLRTFGGTMEGFRKMSSILNRIEMKSPSEVELHSNCETISGHLRPKITLNESVDQLRPKL</sequence>
<dbReference type="GO" id="GO:0005739">
    <property type="term" value="C:mitochondrion"/>
    <property type="evidence" value="ECO:0007669"/>
    <property type="project" value="TreeGrafter"/>
</dbReference>
<gene>
    <name evidence="9" type="primary">CSON014049</name>
</gene>
<dbReference type="AlphaFoldDB" id="A0A336MDJ4"/>
<comment type="cofactor">
    <cofactor evidence="2">
        <name>Mg(2+)</name>
        <dbReference type="ChEBI" id="CHEBI:18420"/>
    </cofactor>
</comment>
<evidence type="ECO:0000256" key="2">
    <source>
        <dbReference type="ARBA" id="ARBA00001946"/>
    </source>
</evidence>
<dbReference type="EMBL" id="UFQS01000752">
    <property type="protein sequence ID" value="SSX06632.1"/>
    <property type="molecule type" value="Genomic_DNA"/>
</dbReference>
<keyword evidence="6" id="KW-0460">Magnesium</keyword>
<accession>A0A336MDJ4</accession>
<evidence type="ECO:0000256" key="4">
    <source>
        <dbReference type="ARBA" id="ARBA00022723"/>
    </source>
</evidence>
<dbReference type="OMA" id="GFMPSAH"/>
<evidence type="ECO:0000256" key="3">
    <source>
        <dbReference type="ARBA" id="ARBA00005582"/>
    </source>
</evidence>
<comment type="cofactor">
    <cofactor evidence="1">
        <name>Mn(2+)</name>
        <dbReference type="ChEBI" id="CHEBI:29035"/>
    </cofactor>
</comment>
<dbReference type="SUPFAM" id="SSF55811">
    <property type="entry name" value="Nudix"/>
    <property type="match status" value="1"/>
</dbReference>
<comment type="similarity">
    <text evidence="3">Belongs to the Nudix hydrolase family.</text>
</comment>
<name>A0A336MDJ4_CULSO</name>
<dbReference type="EMBL" id="UFQT01000752">
    <property type="protein sequence ID" value="SSX26979.1"/>
    <property type="molecule type" value="Genomic_DNA"/>
</dbReference>
<evidence type="ECO:0000256" key="1">
    <source>
        <dbReference type="ARBA" id="ARBA00001936"/>
    </source>
</evidence>
<reference evidence="8" key="1">
    <citation type="submission" date="2018-04" db="EMBL/GenBank/DDBJ databases">
        <authorList>
            <person name="Go L.Y."/>
            <person name="Mitchell J.A."/>
        </authorList>
    </citation>
    <scope>NUCLEOTIDE SEQUENCE</scope>
    <source>
        <tissue evidence="8">Whole organism</tissue>
    </source>
</reference>